<evidence type="ECO:0000256" key="1">
    <source>
        <dbReference type="SAM" id="MobiDB-lite"/>
    </source>
</evidence>
<name>A0AAD9G6E9_BABDI</name>
<comment type="caution">
    <text evidence="2">The sequence shown here is derived from an EMBL/GenBank/DDBJ whole genome shotgun (WGS) entry which is preliminary data.</text>
</comment>
<dbReference type="CDD" id="cd20071">
    <property type="entry name" value="SET_SMYD"/>
    <property type="match status" value="1"/>
</dbReference>
<dbReference type="Proteomes" id="UP001195914">
    <property type="component" value="Unassembled WGS sequence"/>
</dbReference>
<gene>
    <name evidence="2" type="ORF">X943_000258</name>
</gene>
<keyword evidence="3" id="KW-1185">Reference proteome</keyword>
<organism evidence="2 3">
    <name type="scientific">Babesia divergens</name>
    <dbReference type="NCBI Taxonomy" id="32595"/>
    <lineage>
        <taxon>Eukaryota</taxon>
        <taxon>Sar</taxon>
        <taxon>Alveolata</taxon>
        <taxon>Apicomplexa</taxon>
        <taxon>Aconoidasida</taxon>
        <taxon>Piroplasmida</taxon>
        <taxon>Babesiidae</taxon>
        <taxon>Babesia</taxon>
    </lineage>
</organism>
<evidence type="ECO:0000313" key="3">
    <source>
        <dbReference type="Proteomes" id="UP001195914"/>
    </source>
</evidence>
<sequence length="815" mass="92258">MALRSLEAFKLLMVTLKRFERIVREQDLHNAEKVFTPAYFLLLLSKVELVAVDIEIENPLNWQLRMLMEDPTIRGTIGKVWELELPDILGLGIYASLSKLNHSCTPNLEVEYADSNVARVRLLKPVLEDEQATIAYIDEAMTLSNRRKALLENYNFTCYCPKCIEEEQLIMEDEASSSASFDRFLDVLVAERIFDVNHGDLMSRLVDRIKESSRLSQLTPFGSQSAAAAIFLKASLHKDSYRKCGVKPIFTPKETQKYLQQRHTIVDWFKRVKSAPGRRESDPQSTVDGLTCIMRYIQDVKDPKPYERDDHWNRIITGDDVKFSDSDGDSPKSSSVTDVGTASGGSTGSDVVESPDWPTQEATLPNNNSTTIELQVEGNGRNAHNCGVISQTTGMHSGNGSHISREISNADATTCDSTSNIPYWKADQAIYPLNVDKPMNGVDPGVMAGGEHPKSAGFPIASESSKCDDMVSEDVSMLSTSDELSSVPDNLAGEGYTQVSVDQSQEVSYYINPTVIFYGYSNLVTQCYYFIRNVLDKPTSELVAYPEHLRSRHAFLLWQNPCLQHICCKELSFAFSNNEITFGKLSEILLNKKSKCCVLENIDMLPKEVQVKIAKYLHKNERLFILLTRRLSHVVDSLRGIAFSFRVPSINVNLLVQAATSQKFSPNIFAGLSKNSINEHVHRAREDIHCFYHTMVALQHKRTVSIRRDTIHLKRIVHCIRFQEDSMSSKMLIKKSIQGFLPLYMRDQFMFWMDLLDEIQATCRPQLPQAKEMIYHLIAQKSATLSRVSDPRVTLEVIFQKMRHIVNSGCNDRSE</sequence>
<reference evidence="2" key="1">
    <citation type="journal article" date="2014" name="Nucleic Acids Res.">
        <title>The evolutionary dynamics of variant antigen genes in Babesia reveal a history of genomic innovation underlying host-parasite interaction.</title>
        <authorList>
            <person name="Jackson A.P."/>
            <person name="Otto T.D."/>
            <person name="Darby A."/>
            <person name="Ramaprasad A."/>
            <person name="Xia D."/>
            <person name="Echaide I.E."/>
            <person name="Farber M."/>
            <person name="Gahlot S."/>
            <person name="Gamble J."/>
            <person name="Gupta D."/>
            <person name="Gupta Y."/>
            <person name="Jackson L."/>
            <person name="Malandrin L."/>
            <person name="Malas T.B."/>
            <person name="Moussa E."/>
            <person name="Nair M."/>
            <person name="Reid A.J."/>
            <person name="Sanders M."/>
            <person name="Sharma J."/>
            <person name="Tracey A."/>
            <person name="Quail M.A."/>
            <person name="Weir W."/>
            <person name="Wastling J.M."/>
            <person name="Hall N."/>
            <person name="Willadsen P."/>
            <person name="Lingelbach K."/>
            <person name="Shiels B."/>
            <person name="Tait A."/>
            <person name="Berriman M."/>
            <person name="Allred D.R."/>
            <person name="Pain A."/>
        </authorList>
    </citation>
    <scope>NUCLEOTIDE SEQUENCE</scope>
    <source>
        <strain evidence="2">1802A</strain>
    </source>
</reference>
<evidence type="ECO:0000313" key="2">
    <source>
        <dbReference type="EMBL" id="KAK1932667.1"/>
    </source>
</evidence>
<dbReference type="InterPro" id="IPR046341">
    <property type="entry name" value="SET_dom_sf"/>
</dbReference>
<dbReference type="PANTHER" id="PTHR12197">
    <property type="entry name" value="HISTONE-LYSINE N-METHYLTRANSFERASE SMYD"/>
    <property type="match status" value="1"/>
</dbReference>
<dbReference type="InterPro" id="IPR050869">
    <property type="entry name" value="H3K4_H4K5_MeTrfase"/>
</dbReference>
<accession>A0AAD9G6E9</accession>
<dbReference type="EMBL" id="JAHBMH010000073">
    <property type="protein sequence ID" value="KAK1932667.1"/>
    <property type="molecule type" value="Genomic_DNA"/>
</dbReference>
<reference evidence="2" key="2">
    <citation type="submission" date="2021-05" db="EMBL/GenBank/DDBJ databases">
        <authorList>
            <person name="Pain A."/>
        </authorList>
    </citation>
    <scope>NUCLEOTIDE SEQUENCE</scope>
    <source>
        <strain evidence="2">1802A</strain>
    </source>
</reference>
<feature type="region of interest" description="Disordered" evidence="1">
    <location>
        <begin position="319"/>
        <end position="368"/>
    </location>
</feature>
<dbReference type="PANTHER" id="PTHR12197:SF251">
    <property type="entry name" value="EG:BACR7C10.4 PROTEIN"/>
    <property type="match status" value="1"/>
</dbReference>
<proteinExistence type="predicted"/>
<dbReference type="Gene3D" id="2.170.270.10">
    <property type="entry name" value="SET domain"/>
    <property type="match status" value="1"/>
</dbReference>
<dbReference type="SUPFAM" id="SSF82199">
    <property type="entry name" value="SET domain"/>
    <property type="match status" value="1"/>
</dbReference>
<protein>
    <recommendedName>
        <fullName evidence="4">SET domain-containing protein</fullName>
    </recommendedName>
</protein>
<evidence type="ECO:0008006" key="4">
    <source>
        <dbReference type="Google" id="ProtNLM"/>
    </source>
</evidence>
<dbReference type="GO" id="GO:0005634">
    <property type="term" value="C:nucleus"/>
    <property type="evidence" value="ECO:0007669"/>
    <property type="project" value="TreeGrafter"/>
</dbReference>
<dbReference type="AlphaFoldDB" id="A0AAD9G6E9"/>